<dbReference type="GO" id="GO:0006508">
    <property type="term" value="P:proteolysis"/>
    <property type="evidence" value="ECO:0007669"/>
    <property type="project" value="InterPro"/>
</dbReference>
<evidence type="ECO:0000256" key="2">
    <source>
        <dbReference type="ARBA" id="ARBA00023157"/>
    </source>
</evidence>
<dbReference type="PROSITE" id="PS00640">
    <property type="entry name" value="THIOL_PROTEASE_ASN"/>
    <property type="match status" value="1"/>
</dbReference>
<organism evidence="5 6">
    <name type="scientific">Polypedilum vanderplanki</name>
    <name type="common">Sleeping chironomid midge</name>
    <dbReference type="NCBI Taxonomy" id="319348"/>
    <lineage>
        <taxon>Eukaryota</taxon>
        <taxon>Metazoa</taxon>
        <taxon>Ecdysozoa</taxon>
        <taxon>Arthropoda</taxon>
        <taxon>Hexapoda</taxon>
        <taxon>Insecta</taxon>
        <taxon>Pterygota</taxon>
        <taxon>Neoptera</taxon>
        <taxon>Endopterygota</taxon>
        <taxon>Diptera</taxon>
        <taxon>Nematocera</taxon>
        <taxon>Chironomoidea</taxon>
        <taxon>Chironomidae</taxon>
        <taxon>Chironominae</taxon>
        <taxon>Polypedilum</taxon>
        <taxon>Polypedilum</taxon>
    </lineage>
</organism>
<evidence type="ECO:0000313" key="5">
    <source>
        <dbReference type="EMBL" id="KAG5668593.1"/>
    </source>
</evidence>
<evidence type="ECO:0000313" key="6">
    <source>
        <dbReference type="Proteomes" id="UP001107558"/>
    </source>
</evidence>
<dbReference type="EMBL" id="JADBJN010000004">
    <property type="protein sequence ID" value="KAG5668593.1"/>
    <property type="molecule type" value="Genomic_DNA"/>
</dbReference>
<dbReference type="InterPro" id="IPR038765">
    <property type="entry name" value="Papain-like_cys_pep_sf"/>
</dbReference>
<dbReference type="GO" id="GO:0008234">
    <property type="term" value="F:cysteine-type peptidase activity"/>
    <property type="evidence" value="ECO:0007669"/>
    <property type="project" value="InterPro"/>
</dbReference>
<evidence type="ECO:0000259" key="4">
    <source>
        <dbReference type="SMART" id="SM00645"/>
    </source>
</evidence>
<dbReference type="Pfam" id="PF00112">
    <property type="entry name" value="Peptidase_C1"/>
    <property type="match status" value="1"/>
</dbReference>
<protein>
    <recommendedName>
        <fullName evidence="4">Peptidase C1A papain C-terminal domain-containing protein</fullName>
    </recommendedName>
</protein>
<dbReference type="Proteomes" id="UP001107558">
    <property type="component" value="Chromosome 4"/>
</dbReference>
<proteinExistence type="inferred from homology"/>
<feature type="domain" description="Peptidase C1A papain C-terminal" evidence="4">
    <location>
        <begin position="122"/>
        <end position="339"/>
    </location>
</feature>
<dbReference type="InterPro" id="IPR000668">
    <property type="entry name" value="Peptidase_C1A_C"/>
</dbReference>
<sequence>MNILIFIGILSFFYFKNAEAISEDVVKDQYWKWKTKYRDSDQESEVPYVIFRQTLMKVAQHELQYFTKRSSYTYKLNGRSADTFSEMALWNGLLVDNSINEAAVIRNKRSINMTGVYNFPPAPPSWDWSEQGYVTDVDDQGYYCGSCYSFATACAMEGQYMKVHKNLRKFSKQQTVDCSRSFGNFGCEGGYLNATFKYIIQNNGITNETFYPYVGVDENCYYNSSMYAGSVSGYDFVYGDEENLKRALYAIGPLAIGMKGDIESFYYYGGGIFDDANCFGAINHAVCLVGYGTDNTTNPPTDYWIAKNSWSTDWGEGGYFKLLRGSNLCNVSKYVVYPTVI</sequence>
<dbReference type="InterPro" id="IPR039417">
    <property type="entry name" value="Peptidase_C1A_papain-like"/>
</dbReference>
<name>A0A9J6BFC3_POLVA</name>
<keyword evidence="6" id="KW-1185">Reference proteome</keyword>
<comment type="caution">
    <text evidence="5">The sequence shown here is derived from an EMBL/GenBank/DDBJ whole genome shotgun (WGS) entry which is preliminary data.</text>
</comment>
<dbReference type="SMART" id="SM00645">
    <property type="entry name" value="Pept_C1"/>
    <property type="match status" value="1"/>
</dbReference>
<keyword evidence="3" id="KW-0732">Signal</keyword>
<dbReference type="FunFam" id="3.90.70.10:FF:000332">
    <property type="entry name" value="Cathepsin L1"/>
    <property type="match status" value="1"/>
</dbReference>
<dbReference type="PANTHER" id="PTHR12411">
    <property type="entry name" value="CYSTEINE PROTEASE FAMILY C1-RELATED"/>
    <property type="match status" value="1"/>
</dbReference>
<dbReference type="CDD" id="cd02248">
    <property type="entry name" value="Peptidase_C1A"/>
    <property type="match status" value="1"/>
</dbReference>
<dbReference type="InterPro" id="IPR025661">
    <property type="entry name" value="Pept_asp_AS"/>
</dbReference>
<accession>A0A9J6BFC3</accession>
<reference evidence="5" key="1">
    <citation type="submission" date="2021-03" db="EMBL/GenBank/DDBJ databases">
        <title>Chromosome level genome of the anhydrobiotic midge Polypedilum vanderplanki.</title>
        <authorList>
            <person name="Yoshida Y."/>
            <person name="Kikawada T."/>
            <person name="Gusev O."/>
        </authorList>
    </citation>
    <scope>NUCLEOTIDE SEQUENCE</scope>
    <source>
        <strain evidence="5">NIAS01</strain>
        <tissue evidence="5">Whole body or cell culture</tissue>
    </source>
</reference>
<dbReference type="PROSITE" id="PS00639">
    <property type="entry name" value="THIOL_PROTEASE_HIS"/>
    <property type="match status" value="1"/>
</dbReference>
<comment type="similarity">
    <text evidence="1">Belongs to the peptidase C1 family.</text>
</comment>
<dbReference type="OrthoDB" id="10253408at2759"/>
<feature type="chain" id="PRO_5039900613" description="Peptidase C1A papain C-terminal domain-containing protein" evidence="3">
    <location>
        <begin position="21"/>
        <end position="341"/>
    </location>
</feature>
<gene>
    <name evidence="5" type="ORF">PVAND_016529</name>
</gene>
<feature type="signal peptide" evidence="3">
    <location>
        <begin position="1"/>
        <end position="20"/>
    </location>
</feature>
<dbReference type="InterPro" id="IPR013128">
    <property type="entry name" value="Peptidase_C1A"/>
</dbReference>
<dbReference type="AlphaFoldDB" id="A0A9J6BFC3"/>
<dbReference type="InterPro" id="IPR025660">
    <property type="entry name" value="Pept_his_AS"/>
</dbReference>
<dbReference type="PRINTS" id="PR00705">
    <property type="entry name" value="PAPAIN"/>
</dbReference>
<evidence type="ECO:0000256" key="1">
    <source>
        <dbReference type="ARBA" id="ARBA00008455"/>
    </source>
</evidence>
<dbReference type="SUPFAM" id="SSF54001">
    <property type="entry name" value="Cysteine proteinases"/>
    <property type="match status" value="1"/>
</dbReference>
<dbReference type="Gene3D" id="3.90.70.10">
    <property type="entry name" value="Cysteine proteinases"/>
    <property type="match status" value="1"/>
</dbReference>
<evidence type="ECO:0000256" key="3">
    <source>
        <dbReference type="SAM" id="SignalP"/>
    </source>
</evidence>
<keyword evidence="2" id="KW-1015">Disulfide bond</keyword>